<keyword evidence="3" id="KW-1185">Reference proteome</keyword>
<dbReference type="STRING" id="579137.Metvu_0612"/>
<dbReference type="RefSeq" id="WP_015732692.1">
    <property type="nucleotide sequence ID" value="NC_013407.1"/>
</dbReference>
<dbReference type="AlphaFoldDB" id="C9RFW9"/>
<keyword evidence="1" id="KW-0812">Transmembrane</keyword>
<organism evidence="2 3">
    <name type="scientific">Methanocaldococcus vulcanius (strain ATCC 700851 / DSM 12094 / M7)</name>
    <name type="common">Methanococcus vulcanius</name>
    <dbReference type="NCBI Taxonomy" id="579137"/>
    <lineage>
        <taxon>Archaea</taxon>
        <taxon>Methanobacteriati</taxon>
        <taxon>Methanobacteriota</taxon>
        <taxon>Methanomada group</taxon>
        <taxon>Methanococci</taxon>
        <taxon>Methanococcales</taxon>
        <taxon>Methanocaldococcaceae</taxon>
        <taxon>Methanocaldococcus</taxon>
    </lineage>
</organism>
<accession>C9RFW9</accession>
<reference evidence="2" key="1">
    <citation type="submission" date="2009-10" db="EMBL/GenBank/DDBJ databases">
        <title>Complete sequence of chromosome of Methanocaldococcus vulcanius M7.</title>
        <authorList>
            <consortium name="US DOE Joint Genome Institute"/>
            <person name="Lucas S."/>
            <person name="Copeland A."/>
            <person name="Lapidus A."/>
            <person name="Glavina del Rio T."/>
            <person name="Dalin E."/>
            <person name="Tice H."/>
            <person name="Bruce D."/>
            <person name="Goodwin L."/>
            <person name="Pitluck S."/>
            <person name="Lcollab F.I."/>
            <person name="Brettin T."/>
            <person name="Detter J.C."/>
            <person name="Han C."/>
            <person name="Tapia R."/>
            <person name="Kuske C.R."/>
            <person name="Schmutz J."/>
            <person name="Larimer F."/>
            <person name="Land M."/>
            <person name="Hauser L."/>
            <person name="Kyrpides N."/>
            <person name="Ovchinikova G."/>
            <person name="Sieprawska-Lupa M."/>
            <person name="Whitman W.B."/>
            <person name="Woyke T."/>
        </authorList>
    </citation>
    <scope>NUCLEOTIDE SEQUENCE [LARGE SCALE GENOMIC DNA]</scope>
    <source>
        <strain evidence="2">M7</strain>
    </source>
</reference>
<dbReference type="KEGG" id="mvu:Metvu_0612"/>
<evidence type="ECO:0000313" key="3">
    <source>
        <dbReference type="Proteomes" id="UP000002063"/>
    </source>
</evidence>
<dbReference type="GeneID" id="8512946"/>
<proteinExistence type="predicted"/>
<keyword evidence="1" id="KW-0472">Membrane</keyword>
<evidence type="ECO:0000256" key="1">
    <source>
        <dbReference type="SAM" id="Phobius"/>
    </source>
</evidence>
<dbReference type="HOGENOM" id="CLU_1943904_0_0_2"/>
<dbReference type="EMBL" id="CP001787">
    <property type="protein sequence ID" value="ACX72471.1"/>
    <property type="molecule type" value="Genomic_DNA"/>
</dbReference>
<sequence>MSKKLFIGVLLAIFLCVSTMILSILSSFVISNGLLHFFIEQITQIILPTTILAGFLIVSNNKQLKTLFRADIAFVIGSILILLFEIHNGLDLHSGVTYYKYLSSLFLFRLLGVYGLMAVEFVKSNANYV</sequence>
<feature type="transmembrane region" description="Helical" evidence="1">
    <location>
        <begin position="98"/>
        <end position="119"/>
    </location>
</feature>
<feature type="transmembrane region" description="Helical" evidence="1">
    <location>
        <begin position="7"/>
        <end position="30"/>
    </location>
</feature>
<feature type="transmembrane region" description="Helical" evidence="1">
    <location>
        <begin position="66"/>
        <end position="86"/>
    </location>
</feature>
<name>C9RFW9_METVM</name>
<dbReference type="Proteomes" id="UP000002063">
    <property type="component" value="Chromosome"/>
</dbReference>
<keyword evidence="1" id="KW-1133">Transmembrane helix</keyword>
<feature type="transmembrane region" description="Helical" evidence="1">
    <location>
        <begin position="42"/>
        <end position="59"/>
    </location>
</feature>
<protein>
    <submittedName>
        <fullName evidence="2">Uncharacterized protein</fullName>
    </submittedName>
</protein>
<dbReference type="OrthoDB" id="386014at2157"/>
<gene>
    <name evidence="2" type="ordered locus">Metvu_0612</name>
</gene>
<evidence type="ECO:0000313" key="2">
    <source>
        <dbReference type="EMBL" id="ACX72471.1"/>
    </source>
</evidence>